<feature type="compositionally biased region" description="Basic and acidic residues" evidence="6">
    <location>
        <begin position="381"/>
        <end position="410"/>
    </location>
</feature>
<dbReference type="GO" id="GO:0008270">
    <property type="term" value="F:zinc ion binding"/>
    <property type="evidence" value="ECO:0007669"/>
    <property type="project" value="UniProtKB-KW"/>
</dbReference>
<organism evidence="9 10">
    <name type="scientific">Coilia grayii</name>
    <name type="common">Gray's grenadier anchovy</name>
    <dbReference type="NCBI Taxonomy" id="363190"/>
    <lineage>
        <taxon>Eukaryota</taxon>
        <taxon>Metazoa</taxon>
        <taxon>Chordata</taxon>
        <taxon>Craniata</taxon>
        <taxon>Vertebrata</taxon>
        <taxon>Euteleostomi</taxon>
        <taxon>Actinopterygii</taxon>
        <taxon>Neopterygii</taxon>
        <taxon>Teleostei</taxon>
        <taxon>Clupei</taxon>
        <taxon>Clupeiformes</taxon>
        <taxon>Clupeoidei</taxon>
        <taxon>Engraulidae</taxon>
        <taxon>Coilinae</taxon>
        <taxon>Coilia</taxon>
    </lineage>
</organism>
<evidence type="ECO:0000313" key="9">
    <source>
        <dbReference type="EMBL" id="KAL2100848.1"/>
    </source>
</evidence>
<dbReference type="PROSITE" id="PS50089">
    <property type="entry name" value="ZF_RING_2"/>
    <property type="match status" value="1"/>
</dbReference>
<feature type="compositionally biased region" description="Basic and acidic residues" evidence="6">
    <location>
        <begin position="354"/>
        <end position="368"/>
    </location>
</feature>
<evidence type="ECO:0000259" key="8">
    <source>
        <dbReference type="PROSITE" id="PS50119"/>
    </source>
</evidence>
<feature type="compositionally biased region" description="Basic residues" evidence="6">
    <location>
        <begin position="462"/>
        <end position="473"/>
    </location>
</feature>
<dbReference type="Gene3D" id="3.30.160.60">
    <property type="entry name" value="Classic Zinc Finger"/>
    <property type="match status" value="1"/>
</dbReference>
<dbReference type="InterPro" id="IPR058030">
    <property type="entry name" value="TRIM8/14/16/25/29/45/65_CC"/>
</dbReference>
<evidence type="ECO:0000313" key="10">
    <source>
        <dbReference type="Proteomes" id="UP001591681"/>
    </source>
</evidence>
<feature type="coiled-coil region" evidence="5">
    <location>
        <begin position="210"/>
        <end position="295"/>
    </location>
</feature>
<dbReference type="PANTHER" id="PTHR25465">
    <property type="entry name" value="B-BOX DOMAIN CONTAINING"/>
    <property type="match status" value="1"/>
</dbReference>
<gene>
    <name evidence="9" type="ORF">ACEWY4_002609</name>
</gene>
<keyword evidence="2 4" id="KW-0863">Zinc-finger</keyword>
<evidence type="ECO:0000256" key="5">
    <source>
        <dbReference type="SAM" id="Coils"/>
    </source>
</evidence>
<dbReference type="Pfam" id="PF15227">
    <property type="entry name" value="zf-C3HC4_4"/>
    <property type="match status" value="1"/>
</dbReference>
<dbReference type="PANTHER" id="PTHR25465:SF75">
    <property type="entry name" value="E3 UBIQUITIN_ISG15 LIGASE TRIM25-RELATED"/>
    <property type="match status" value="1"/>
</dbReference>
<evidence type="ECO:0000259" key="7">
    <source>
        <dbReference type="PROSITE" id="PS50089"/>
    </source>
</evidence>
<dbReference type="SMART" id="SM00336">
    <property type="entry name" value="BBOX"/>
    <property type="match status" value="1"/>
</dbReference>
<feature type="domain" description="B box-type" evidence="8">
    <location>
        <begin position="149"/>
        <end position="189"/>
    </location>
</feature>
<dbReference type="Gene3D" id="3.30.40.10">
    <property type="entry name" value="Zinc/RING finger domain, C3HC4 (zinc finger)"/>
    <property type="match status" value="1"/>
</dbReference>
<dbReference type="SUPFAM" id="SSF57845">
    <property type="entry name" value="B-box zinc-binding domain"/>
    <property type="match status" value="1"/>
</dbReference>
<keyword evidence="5" id="KW-0175">Coiled coil</keyword>
<dbReference type="InterPro" id="IPR001841">
    <property type="entry name" value="Znf_RING"/>
</dbReference>
<dbReference type="Gene3D" id="4.10.830.40">
    <property type="match status" value="1"/>
</dbReference>
<dbReference type="SUPFAM" id="SSF57850">
    <property type="entry name" value="RING/U-box"/>
    <property type="match status" value="1"/>
</dbReference>
<dbReference type="InterPro" id="IPR017907">
    <property type="entry name" value="Znf_RING_CS"/>
</dbReference>
<dbReference type="InterPro" id="IPR000315">
    <property type="entry name" value="Znf_B-box"/>
</dbReference>
<reference evidence="9 10" key="1">
    <citation type="submission" date="2024-09" db="EMBL/GenBank/DDBJ databases">
        <title>A chromosome-level genome assembly of Gray's grenadier anchovy, Coilia grayii.</title>
        <authorList>
            <person name="Fu Z."/>
        </authorList>
    </citation>
    <scope>NUCLEOTIDE SEQUENCE [LARGE SCALE GENOMIC DNA]</scope>
    <source>
        <strain evidence="9">G4</strain>
        <tissue evidence="9">Muscle</tissue>
    </source>
</reference>
<evidence type="ECO:0000256" key="2">
    <source>
        <dbReference type="ARBA" id="ARBA00022771"/>
    </source>
</evidence>
<evidence type="ECO:0000256" key="1">
    <source>
        <dbReference type="ARBA" id="ARBA00022723"/>
    </source>
</evidence>
<feature type="region of interest" description="Disordered" evidence="6">
    <location>
        <begin position="354"/>
        <end position="473"/>
    </location>
</feature>
<feature type="compositionally biased region" description="Basic and acidic residues" evidence="6">
    <location>
        <begin position="424"/>
        <end position="454"/>
    </location>
</feature>
<proteinExistence type="predicted"/>
<keyword evidence="3" id="KW-0862">Zinc</keyword>
<dbReference type="InterPro" id="IPR051051">
    <property type="entry name" value="E3_ubiq-ligase_TRIM/RNF"/>
</dbReference>
<feature type="domain" description="RING-type" evidence="7">
    <location>
        <begin position="15"/>
        <end position="58"/>
    </location>
</feature>
<dbReference type="EMBL" id="JBHFQA010000003">
    <property type="protein sequence ID" value="KAL2100848.1"/>
    <property type="molecule type" value="Genomic_DNA"/>
</dbReference>
<dbReference type="Pfam" id="PF00643">
    <property type="entry name" value="zf-B_box"/>
    <property type="match status" value="1"/>
</dbReference>
<evidence type="ECO:0000256" key="3">
    <source>
        <dbReference type="ARBA" id="ARBA00022833"/>
    </source>
</evidence>
<evidence type="ECO:0000256" key="4">
    <source>
        <dbReference type="PROSITE-ProRule" id="PRU00024"/>
    </source>
</evidence>
<accession>A0ABD1KPW1</accession>
<comment type="caution">
    <text evidence="9">The sequence shown here is derived from an EMBL/GenBank/DDBJ whole genome shotgun (WGS) entry which is preliminary data.</text>
</comment>
<evidence type="ECO:0000256" key="6">
    <source>
        <dbReference type="SAM" id="MobiDB-lite"/>
    </source>
</evidence>
<protein>
    <recommendedName>
        <fullName evidence="11">E3 ubiquitin/ISG15 ligase TRIM25-like</fullName>
    </recommendedName>
</protein>
<evidence type="ECO:0008006" key="11">
    <source>
        <dbReference type="Google" id="ProtNLM"/>
    </source>
</evidence>
<sequence>MAENSSVLSYDQITCPICLGTLDDPVTIPCGHTYCYGCIKRFWDDKDQTGKYRCPECRASFDTRPALNKNTMFADVVEKLRETGLEPVPTEDEYAGAEDADCSICTGRKLKAVQSCLTCLASYCESHIHLHNKLRAGSKHKVVKANANLKESICSTHEKLLEVYCNTDSQFICFLCAMDKHKGHDTISVSESAEKQRLLGVAQMKSQEAIQRKQMEAQDLRKAIDSLKKSAQTSVEECERVFLELVHSAERRCAEVTKRIREREEAELRRASGILEELERDISERKERASEISKLSDMNDHIDFVLSFPTLCGPAESEHPTSTIITDICSSFPKLKKSVSDLQKQLEEFCKQEMDKLSEGETERDTRKPLVHKRLSSSKKASREAVDEPACEARQDEQHWRRQKSEERARAQQTPPAPWRRRRTSSEEVWRQDSGRALPEWRREAFERRGREASPEAQRSRAPNRHSWRQQPH</sequence>
<dbReference type="PROSITE" id="PS00518">
    <property type="entry name" value="ZF_RING_1"/>
    <property type="match status" value="1"/>
</dbReference>
<dbReference type="CDD" id="cd19769">
    <property type="entry name" value="Bbox2_TRIM16-like"/>
    <property type="match status" value="1"/>
</dbReference>
<name>A0ABD1KPW1_9TELE</name>
<dbReference type="Pfam" id="PF25600">
    <property type="entry name" value="TRIM_CC"/>
    <property type="match status" value="1"/>
</dbReference>
<dbReference type="SMART" id="SM00184">
    <property type="entry name" value="RING"/>
    <property type="match status" value="1"/>
</dbReference>
<keyword evidence="1" id="KW-0479">Metal-binding</keyword>
<dbReference type="AlphaFoldDB" id="A0ABD1KPW1"/>
<keyword evidence="10" id="KW-1185">Reference proteome</keyword>
<dbReference type="PROSITE" id="PS50119">
    <property type="entry name" value="ZF_BBOX"/>
    <property type="match status" value="1"/>
</dbReference>
<dbReference type="InterPro" id="IPR013083">
    <property type="entry name" value="Znf_RING/FYVE/PHD"/>
</dbReference>
<dbReference type="Proteomes" id="UP001591681">
    <property type="component" value="Unassembled WGS sequence"/>
</dbReference>